<evidence type="ECO:0000259" key="11">
    <source>
        <dbReference type="PROSITE" id="PS51371"/>
    </source>
</evidence>
<sequence length="665" mass="73586">MALESFILSPNKFISGSKSWNFLCCNGQTKFPVKVLLRNNRYPFRFGPNCIGSGGFKKFLAPRLEGVDVVVNKARLEALGEDSGSVGGTNAVSGSKFDFVKELVKCGVVLAAVVCGVLIYGCRRAFAVEGVINAGYGVIGQSILLLRNAWPKTLLVLQVFKEQGLILAALLGLSAFFSMAETSITTLWPWKVRELAEKESENGVFKLLRNDVTRFLTTILIGTTVVNIGATALVTDAATAIFGEAGVTAATGVMTVAILLLTEITPKSVAVHNPTEVARFVVRPVAWLSLVLYPVGRIVTYLSMGMLKILGLKGRSEPYVTEEELKLMLRGAELSGAIEEEEQDMIENVLEIKDTHVREVMTPLVDVVAIDASATLVDFHDLWVTHQYSRVPVFEQRVDNIVGIAYAMDLLDYVQKGELLESTSVGDMAQKPAYFVPDSMSVWNLLREFRIRKVHMAVVLNEYGGTVGIVTLEDVVEEIVGEIFDENDSKEEIQKKTGYIVMRAEGIYDVDANTSIDQLSEDLNVKMPEGHQYETVSGFICEAFGYIPRTGESIKVVLENENDEAIDETKSDNQDKKEKHQIFKIEILAGNARKVGAVRFERIENDAATLETKEVTRLVPKIMKRKWSGDQDSDGTDYDEDSFQKRPQNTISDEHEDAVDNVSRH</sequence>
<evidence type="ECO:0000256" key="5">
    <source>
        <dbReference type="ARBA" id="ARBA00023122"/>
    </source>
</evidence>
<feature type="transmembrane region" description="Helical" evidence="10">
    <location>
        <begin position="126"/>
        <end position="146"/>
    </location>
</feature>
<dbReference type="SUPFAM" id="SSF56176">
    <property type="entry name" value="FAD-binding/transporter-associated domain-like"/>
    <property type="match status" value="1"/>
</dbReference>
<dbReference type="CDD" id="cd04590">
    <property type="entry name" value="CBS_pair_CorC_HlyC_assoc"/>
    <property type="match status" value="1"/>
</dbReference>
<dbReference type="InterPro" id="IPR000644">
    <property type="entry name" value="CBS_dom"/>
</dbReference>
<dbReference type="STRING" id="3750.A0A498K7R1"/>
<evidence type="ECO:0000256" key="2">
    <source>
        <dbReference type="ARBA" id="ARBA00022692"/>
    </source>
</evidence>
<dbReference type="PROSITE" id="PS51846">
    <property type="entry name" value="CNNM"/>
    <property type="match status" value="1"/>
</dbReference>
<dbReference type="Gene3D" id="3.30.465.10">
    <property type="match status" value="1"/>
</dbReference>
<dbReference type="Pfam" id="PF03471">
    <property type="entry name" value="CorC_HlyC"/>
    <property type="match status" value="1"/>
</dbReference>
<dbReference type="PANTHER" id="PTHR22777:SF17">
    <property type="entry name" value="UPF0053 PROTEIN SLL0260"/>
    <property type="match status" value="1"/>
</dbReference>
<protein>
    <recommendedName>
        <fullName evidence="15">CNNM transmembrane domain-containing protein</fullName>
    </recommendedName>
</protein>
<evidence type="ECO:0000313" key="13">
    <source>
        <dbReference type="EMBL" id="RXI03377.1"/>
    </source>
</evidence>
<evidence type="ECO:0000256" key="3">
    <source>
        <dbReference type="ARBA" id="ARBA00022737"/>
    </source>
</evidence>
<dbReference type="Pfam" id="PF00571">
    <property type="entry name" value="CBS"/>
    <property type="match status" value="2"/>
</dbReference>
<evidence type="ECO:0000259" key="12">
    <source>
        <dbReference type="PROSITE" id="PS51846"/>
    </source>
</evidence>
<evidence type="ECO:0000256" key="8">
    <source>
        <dbReference type="PROSITE-ProRule" id="PRU01193"/>
    </source>
</evidence>
<feature type="domain" description="CBS" evidence="11">
    <location>
        <begin position="361"/>
        <end position="422"/>
    </location>
</feature>
<feature type="transmembrane region" description="Helical" evidence="10">
    <location>
        <begin position="103"/>
        <end position="120"/>
    </location>
</feature>
<dbReference type="SMART" id="SM01091">
    <property type="entry name" value="CorC_HlyC"/>
    <property type="match status" value="1"/>
</dbReference>
<dbReference type="GO" id="GO:0016020">
    <property type="term" value="C:membrane"/>
    <property type="evidence" value="ECO:0007669"/>
    <property type="project" value="UniProtKB-SubCell"/>
</dbReference>
<dbReference type="SMART" id="SM00116">
    <property type="entry name" value="CBS"/>
    <property type="match status" value="2"/>
</dbReference>
<dbReference type="InterPro" id="IPR002550">
    <property type="entry name" value="CNNM"/>
</dbReference>
<accession>A0A498K7R1</accession>
<evidence type="ECO:0000256" key="9">
    <source>
        <dbReference type="SAM" id="MobiDB-lite"/>
    </source>
</evidence>
<dbReference type="InterPro" id="IPR016169">
    <property type="entry name" value="FAD-bd_PCMH_sub2"/>
</dbReference>
<feature type="transmembrane region" description="Helical" evidence="10">
    <location>
        <begin position="246"/>
        <end position="265"/>
    </location>
</feature>
<dbReference type="GO" id="GO:0050660">
    <property type="term" value="F:flavin adenine dinucleotide binding"/>
    <property type="evidence" value="ECO:0007669"/>
    <property type="project" value="InterPro"/>
</dbReference>
<dbReference type="Gene3D" id="3.10.580.10">
    <property type="entry name" value="CBS-domain"/>
    <property type="match status" value="1"/>
</dbReference>
<dbReference type="Pfam" id="PF01595">
    <property type="entry name" value="CNNM"/>
    <property type="match status" value="1"/>
</dbReference>
<dbReference type="Proteomes" id="UP000290289">
    <property type="component" value="Chromosome 3"/>
</dbReference>
<reference evidence="13 14" key="1">
    <citation type="submission" date="2018-10" db="EMBL/GenBank/DDBJ databases">
        <title>A high-quality apple genome assembly.</title>
        <authorList>
            <person name="Hu J."/>
        </authorList>
    </citation>
    <scope>NUCLEOTIDE SEQUENCE [LARGE SCALE GENOMIC DNA]</scope>
    <source>
        <strain evidence="14">cv. HFTH1</strain>
        <tissue evidence="13">Young leaf</tissue>
    </source>
</reference>
<gene>
    <name evidence="13" type="ORF">DVH24_004029</name>
</gene>
<evidence type="ECO:0000256" key="1">
    <source>
        <dbReference type="ARBA" id="ARBA00004141"/>
    </source>
</evidence>
<name>A0A498K7R1_MALDO</name>
<comment type="subcellular location">
    <subcellularLocation>
        <location evidence="1">Membrane</location>
        <topology evidence="1">Multi-pass membrane protein</topology>
    </subcellularLocation>
</comment>
<keyword evidence="3" id="KW-0677">Repeat</keyword>
<feature type="compositionally biased region" description="Acidic residues" evidence="9">
    <location>
        <begin position="631"/>
        <end position="641"/>
    </location>
</feature>
<evidence type="ECO:0008006" key="15">
    <source>
        <dbReference type="Google" id="ProtNLM"/>
    </source>
</evidence>
<evidence type="ECO:0000256" key="7">
    <source>
        <dbReference type="PROSITE-ProRule" id="PRU00703"/>
    </source>
</evidence>
<keyword evidence="14" id="KW-1185">Reference proteome</keyword>
<dbReference type="InterPro" id="IPR005170">
    <property type="entry name" value="Transptr-assoc_dom"/>
</dbReference>
<feature type="transmembrane region" description="Helical" evidence="10">
    <location>
        <begin position="285"/>
        <end position="307"/>
    </location>
</feature>
<feature type="transmembrane region" description="Helical" evidence="10">
    <location>
        <begin position="215"/>
        <end position="234"/>
    </location>
</feature>
<evidence type="ECO:0000313" key="14">
    <source>
        <dbReference type="Proteomes" id="UP000290289"/>
    </source>
</evidence>
<organism evidence="13 14">
    <name type="scientific">Malus domestica</name>
    <name type="common">Apple</name>
    <name type="synonym">Pyrus malus</name>
    <dbReference type="NCBI Taxonomy" id="3750"/>
    <lineage>
        <taxon>Eukaryota</taxon>
        <taxon>Viridiplantae</taxon>
        <taxon>Streptophyta</taxon>
        <taxon>Embryophyta</taxon>
        <taxon>Tracheophyta</taxon>
        <taxon>Spermatophyta</taxon>
        <taxon>Magnoliopsida</taxon>
        <taxon>eudicotyledons</taxon>
        <taxon>Gunneridae</taxon>
        <taxon>Pentapetalae</taxon>
        <taxon>rosids</taxon>
        <taxon>fabids</taxon>
        <taxon>Rosales</taxon>
        <taxon>Rosaceae</taxon>
        <taxon>Amygdaloideae</taxon>
        <taxon>Maleae</taxon>
        <taxon>Malus</taxon>
    </lineage>
</organism>
<evidence type="ECO:0000256" key="10">
    <source>
        <dbReference type="SAM" id="Phobius"/>
    </source>
</evidence>
<dbReference type="SUPFAM" id="SSF54631">
    <property type="entry name" value="CBS-domain pair"/>
    <property type="match status" value="1"/>
</dbReference>
<feature type="region of interest" description="Disordered" evidence="9">
    <location>
        <begin position="625"/>
        <end position="665"/>
    </location>
</feature>
<feature type="domain" description="CBS" evidence="11">
    <location>
        <begin position="428"/>
        <end position="486"/>
    </location>
</feature>
<comment type="caution">
    <text evidence="13">The sequence shown here is derived from an EMBL/GenBank/DDBJ whole genome shotgun (WGS) entry which is preliminary data.</text>
</comment>
<keyword evidence="6 8" id="KW-0472">Membrane</keyword>
<evidence type="ECO:0000256" key="4">
    <source>
        <dbReference type="ARBA" id="ARBA00022989"/>
    </source>
</evidence>
<keyword evidence="2 8" id="KW-0812">Transmembrane</keyword>
<dbReference type="PROSITE" id="PS51371">
    <property type="entry name" value="CBS"/>
    <property type="match status" value="2"/>
</dbReference>
<dbReference type="InterPro" id="IPR036318">
    <property type="entry name" value="FAD-bd_PCMH-like_sf"/>
</dbReference>
<keyword evidence="4 8" id="KW-1133">Transmembrane helix</keyword>
<dbReference type="PANTHER" id="PTHR22777">
    <property type="entry name" value="HEMOLYSIN-RELATED"/>
    <property type="match status" value="1"/>
</dbReference>
<proteinExistence type="predicted"/>
<dbReference type="InterPro" id="IPR044751">
    <property type="entry name" value="Ion_transp-like_CBS"/>
</dbReference>
<dbReference type="InterPro" id="IPR046342">
    <property type="entry name" value="CBS_dom_sf"/>
</dbReference>
<dbReference type="EMBL" id="RDQH01000329">
    <property type="protein sequence ID" value="RXI03377.1"/>
    <property type="molecule type" value="Genomic_DNA"/>
</dbReference>
<dbReference type="AlphaFoldDB" id="A0A498K7R1"/>
<feature type="domain" description="CNNM transmembrane" evidence="12">
    <location>
        <begin position="156"/>
        <end position="342"/>
    </location>
</feature>
<keyword evidence="5 7" id="KW-0129">CBS domain</keyword>
<dbReference type="FunFam" id="3.10.580.10:FF:000002">
    <property type="entry name" value="Magnesium/cobalt efflux protein CorC"/>
    <property type="match status" value="1"/>
</dbReference>
<evidence type="ECO:0000256" key="6">
    <source>
        <dbReference type="ARBA" id="ARBA00023136"/>
    </source>
</evidence>
<feature type="transmembrane region" description="Helical" evidence="10">
    <location>
        <begin position="166"/>
        <end position="190"/>
    </location>
</feature>